<dbReference type="OrthoDB" id="4624825at2759"/>
<dbReference type="Proteomes" id="UP000011715">
    <property type="component" value="Unassembled WGS sequence"/>
</dbReference>
<organism evidence="3 4">
    <name type="scientific">Magnaporthiopsis poae (strain ATCC 64411 / 73-15)</name>
    <name type="common">Kentucky bluegrass fungus</name>
    <name type="synonym">Magnaporthe poae</name>
    <dbReference type="NCBI Taxonomy" id="644358"/>
    <lineage>
        <taxon>Eukaryota</taxon>
        <taxon>Fungi</taxon>
        <taxon>Dikarya</taxon>
        <taxon>Ascomycota</taxon>
        <taxon>Pezizomycotina</taxon>
        <taxon>Sordariomycetes</taxon>
        <taxon>Sordariomycetidae</taxon>
        <taxon>Magnaporthales</taxon>
        <taxon>Magnaporthaceae</taxon>
        <taxon>Magnaporthiopsis</taxon>
    </lineage>
</organism>
<keyword evidence="4" id="KW-1185">Reference proteome</keyword>
<reference evidence="2" key="3">
    <citation type="submission" date="2011-03" db="EMBL/GenBank/DDBJ databases">
        <title>Annotation of Magnaporthe poae ATCC 64411.</title>
        <authorList>
            <person name="Ma L.-J."/>
            <person name="Dead R."/>
            <person name="Young S.K."/>
            <person name="Zeng Q."/>
            <person name="Gargeya S."/>
            <person name="Fitzgerald M."/>
            <person name="Haas B."/>
            <person name="Abouelleil A."/>
            <person name="Alvarado L."/>
            <person name="Arachchi H.M."/>
            <person name="Berlin A."/>
            <person name="Brown A."/>
            <person name="Chapman S.B."/>
            <person name="Chen Z."/>
            <person name="Dunbar C."/>
            <person name="Freedman E."/>
            <person name="Gearin G."/>
            <person name="Gellesch M."/>
            <person name="Goldberg J."/>
            <person name="Griggs A."/>
            <person name="Gujja S."/>
            <person name="Heiman D."/>
            <person name="Howarth C."/>
            <person name="Larson L."/>
            <person name="Lui A."/>
            <person name="MacDonald P.J.P."/>
            <person name="Mehta T."/>
            <person name="Montmayeur A."/>
            <person name="Murphy C."/>
            <person name="Neiman D."/>
            <person name="Pearson M."/>
            <person name="Priest M."/>
            <person name="Roberts A."/>
            <person name="Saif S."/>
            <person name="Shea T."/>
            <person name="Shenoy N."/>
            <person name="Sisk P."/>
            <person name="Stolte C."/>
            <person name="Sykes S."/>
            <person name="Yandava C."/>
            <person name="Wortman J."/>
            <person name="Nusbaum C."/>
            <person name="Birren B."/>
        </authorList>
    </citation>
    <scope>NUCLEOTIDE SEQUENCE</scope>
    <source>
        <strain evidence="2">ATCC 64411</strain>
    </source>
</reference>
<evidence type="ECO:0000313" key="2">
    <source>
        <dbReference type="EMBL" id="KLU88269.1"/>
    </source>
</evidence>
<reference evidence="2" key="1">
    <citation type="submission" date="2010-05" db="EMBL/GenBank/DDBJ databases">
        <title>The Genome Sequence of Magnaporthe poae strain ATCC 64411.</title>
        <authorList>
            <consortium name="The Broad Institute Genome Sequencing Platform"/>
            <consortium name="Broad Institute Genome Sequencing Center for Infectious Disease"/>
            <person name="Ma L.-J."/>
            <person name="Dead R."/>
            <person name="Young S."/>
            <person name="Zeng Q."/>
            <person name="Koehrsen M."/>
            <person name="Alvarado L."/>
            <person name="Berlin A."/>
            <person name="Chapman S.B."/>
            <person name="Chen Z."/>
            <person name="Freedman E."/>
            <person name="Gellesch M."/>
            <person name="Goldberg J."/>
            <person name="Griggs A."/>
            <person name="Gujja S."/>
            <person name="Heilman E.R."/>
            <person name="Heiman D."/>
            <person name="Hepburn T."/>
            <person name="Howarth C."/>
            <person name="Jen D."/>
            <person name="Larson L."/>
            <person name="Mehta T."/>
            <person name="Neiman D."/>
            <person name="Pearson M."/>
            <person name="Roberts A."/>
            <person name="Saif S."/>
            <person name="Shea T."/>
            <person name="Shenoy N."/>
            <person name="Sisk P."/>
            <person name="Stolte C."/>
            <person name="Sykes S."/>
            <person name="Walk T."/>
            <person name="White J."/>
            <person name="Yandava C."/>
            <person name="Haas B."/>
            <person name="Nusbaum C."/>
            <person name="Birren B."/>
        </authorList>
    </citation>
    <scope>NUCLEOTIDE SEQUENCE</scope>
    <source>
        <strain evidence="2">ATCC 64411</strain>
    </source>
</reference>
<evidence type="ECO:0000313" key="3">
    <source>
        <dbReference type="EnsemblFungi" id="MAPG_07256T0"/>
    </source>
</evidence>
<dbReference type="EMBL" id="GL876971">
    <property type="protein sequence ID" value="KLU88269.1"/>
    <property type="molecule type" value="Genomic_DNA"/>
</dbReference>
<proteinExistence type="predicted"/>
<reference evidence="3" key="4">
    <citation type="journal article" date="2015" name="G3 (Bethesda)">
        <title>Genome sequences of three phytopathogenic species of the Magnaporthaceae family of fungi.</title>
        <authorList>
            <person name="Okagaki L.H."/>
            <person name="Nunes C.C."/>
            <person name="Sailsbery J."/>
            <person name="Clay B."/>
            <person name="Brown D."/>
            <person name="John T."/>
            <person name="Oh Y."/>
            <person name="Young N."/>
            <person name="Fitzgerald M."/>
            <person name="Haas B.J."/>
            <person name="Zeng Q."/>
            <person name="Young S."/>
            <person name="Adiconis X."/>
            <person name="Fan L."/>
            <person name="Levin J.Z."/>
            <person name="Mitchell T.K."/>
            <person name="Okubara P.A."/>
            <person name="Farman M.L."/>
            <person name="Kohn L.M."/>
            <person name="Birren B."/>
            <person name="Ma L.-J."/>
            <person name="Dean R.A."/>
        </authorList>
    </citation>
    <scope>NUCLEOTIDE SEQUENCE</scope>
    <source>
        <strain evidence="3">ATCC 64411 / 73-15</strain>
    </source>
</reference>
<evidence type="ECO:0000313" key="4">
    <source>
        <dbReference type="Proteomes" id="UP000011715"/>
    </source>
</evidence>
<evidence type="ECO:0000256" key="1">
    <source>
        <dbReference type="SAM" id="SignalP"/>
    </source>
</evidence>
<reference evidence="3" key="5">
    <citation type="submission" date="2015-06" db="UniProtKB">
        <authorList>
            <consortium name="EnsemblFungi"/>
        </authorList>
    </citation>
    <scope>IDENTIFICATION</scope>
    <source>
        <strain evidence="3">ATCC 64411</strain>
    </source>
</reference>
<reference evidence="4" key="2">
    <citation type="submission" date="2010-05" db="EMBL/GenBank/DDBJ databases">
        <title>The genome sequence of Magnaporthe poae strain ATCC 64411.</title>
        <authorList>
            <person name="Ma L.-J."/>
            <person name="Dead R."/>
            <person name="Young S."/>
            <person name="Zeng Q."/>
            <person name="Koehrsen M."/>
            <person name="Alvarado L."/>
            <person name="Berlin A."/>
            <person name="Chapman S.B."/>
            <person name="Chen Z."/>
            <person name="Freedman E."/>
            <person name="Gellesch M."/>
            <person name="Goldberg J."/>
            <person name="Griggs A."/>
            <person name="Gujja S."/>
            <person name="Heilman E.R."/>
            <person name="Heiman D."/>
            <person name="Hepburn T."/>
            <person name="Howarth C."/>
            <person name="Jen D."/>
            <person name="Larson L."/>
            <person name="Mehta T."/>
            <person name="Neiman D."/>
            <person name="Pearson M."/>
            <person name="Roberts A."/>
            <person name="Saif S."/>
            <person name="Shea T."/>
            <person name="Shenoy N."/>
            <person name="Sisk P."/>
            <person name="Stolte C."/>
            <person name="Sykes S."/>
            <person name="Walk T."/>
            <person name="White J."/>
            <person name="Yandava C."/>
            <person name="Haas B."/>
            <person name="Nusbaum C."/>
            <person name="Birren B."/>
        </authorList>
    </citation>
    <scope>NUCLEOTIDE SEQUENCE [LARGE SCALE GENOMIC DNA]</scope>
    <source>
        <strain evidence="4">ATCC 64411 / 73-15</strain>
    </source>
</reference>
<sequence length="186" mass="20053">MKFLQLVTVGLAALISGICAAPVTKGEPVITNTELYTKFGGSSMREGTTYKAEIKWPKPDKPDPNEAIEAARKAVCAMHFAYAIVSVKKTTKKGSKTKPTQITMDVEGFLWDLRLGSGGAAVVPPTKTLDTMKKSILGTQVTLGAPTKKSKSQINSIASDYIANHKTFDPKNNNCKSFLNHMMAST</sequence>
<dbReference type="EMBL" id="ADBL01001755">
    <property type="status" value="NOT_ANNOTATED_CDS"/>
    <property type="molecule type" value="Genomic_DNA"/>
</dbReference>
<gene>
    <name evidence="2" type="ORF">MAPG_07256</name>
</gene>
<dbReference type="VEuPathDB" id="FungiDB:MAPG_07256"/>
<dbReference type="EnsemblFungi" id="MAPG_07256T0">
    <property type="protein sequence ID" value="MAPG_07256T0"/>
    <property type="gene ID" value="MAPG_07256"/>
</dbReference>
<feature type="signal peptide" evidence="1">
    <location>
        <begin position="1"/>
        <end position="20"/>
    </location>
</feature>
<dbReference type="AlphaFoldDB" id="A0A0C4E467"/>
<accession>A0A0C4E467</accession>
<keyword evidence="1" id="KW-0732">Signal</keyword>
<name>A0A0C4E467_MAGP6</name>
<feature type="chain" id="PRO_5009385702" evidence="1">
    <location>
        <begin position="21"/>
        <end position="186"/>
    </location>
</feature>
<protein>
    <submittedName>
        <fullName evidence="2 3">Uncharacterized protein</fullName>
    </submittedName>
</protein>